<accession>A0A0B5I8A3</accession>
<proteinExistence type="predicted"/>
<dbReference type="EMBL" id="CP010407">
    <property type="protein sequence ID" value="AJF68811.1"/>
    <property type="molecule type" value="Genomic_DNA"/>
</dbReference>
<dbReference type="Proteomes" id="UP000031774">
    <property type="component" value="Chromosome"/>
</dbReference>
<keyword evidence="2" id="KW-1185">Reference proteome</keyword>
<dbReference type="STRING" id="362257.SVTN_35300"/>
<dbReference type="Pfam" id="PF00300">
    <property type="entry name" value="His_Phos_1"/>
    <property type="match status" value="1"/>
</dbReference>
<dbReference type="AlphaFoldDB" id="A0A0B5I8A3"/>
<dbReference type="SUPFAM" id="SSF53254">
    <property type="entry name" value="Phosphoglycerate mutase-like"/>
    <property type="match status" value="1"/>
</dbReference>
<dbReference type="KEGG" id="svt:SVTN_35300"/>
<dbReference type="HOGENOM" id="CLU_033323_6_0_11"/>
<dbReference type="Gene3D" id="3.40.50.1240">
    <property type="entry name" value="Phosphoglycerate mutase-like"/>
    <property type="match status" value="1"/>
</dbReference>
<organism evidence="1 2">
    <name type="scientific">Streptomyces vietnamensis</name>
    <dbReference type="NCBI Taxonomy" id="362257"/>
    <lineage>
        <taxon>Bacteria</taxon>
        <taxon>Bacillati</taxon>
        <taxon>Actinomycetota</taxon>
        <taxon>Actinomycetes</taxon>
        <taxon>Kitasatosporales</taxon>
        <taxon>Streptomycetaceae</taxon>
        <taxon>Streptomyces</taxon>
    </lineage>
</organism>
<dbReference type="SMART" id="SM00855">
    <property type="entry name" value="PGAM"/>
    <property type="match status" value="1"/>
</dbReference>
<reference evidence="1 2" key="1">
    <citation type="submission" date="2014-12" db="EMBL/GenBank/DDBJ databases">
        <title>Complete genome sequence of Streptomyces vietnamensis strain GIMV4.0001, a genetic manipulable producer of the benzoisochromanequinone antibiotic granaticin.</title>
        <authorList>
            <person name="Deng M.R."/>
            <person name="Guo J."/>
            <person name="Ma L.Y."/>
            <person name="Feng G.D."/>
            <person name="Mo C.Y."/>
            <person name="Zhu H.H."/>
        </authorList>
    </citation>
    <scope>NUCLEOTIDE SEQUENCE [LARGE SCALE GENOMIC DNA]</scope>
    <source>
        <strain evidence="2">GIMV4.0001</strain>
    </source>
</reference>
<dbReference type="RefSeq" id="WP_041132734.1">
    <property type="nucleotide sequence ID" value="NZ_CP010407.1"/>
</dbReference>
<evidence type="ECO:0000313" key="1">
    <source>
        <dbReference type="EMBL" id="AJF68811.1"/>
    </source>
</evidence>
<dbReference type="InterPro" id="IPR029033">
    <property type="entry name" value="His_PPase_superfam"/>
</dbReference>
<evidence type="ECO:0000313" key="2">
    <source>
        <dbReference type="Proteomes" id="UP000031774"/>
    </source>
</evidence>
<gene>
    <name evidence="1" type="ORF">SVTN_35300</name>
</gene>
<name>A0A0B5I8A3_9ACTN</name>
<dbReference type="InterPro" id="IPR013078">
    <property type="entry name" value="His_Pase_superF_clade-1"/>
</dbReference>
<sequence>MTLRLTLISPATSEALREVRFDDDGPLDPAGIARAEAVASAVEASPRAYTSPSRRCRSTAEALGLGAEPLDALAGCAMGRWRGQTLAAVAAAEEAGVSAWLSDPTAAPHGGESLHELRVRVGAWLDGLADGSGRVTAVVEPDVVRAAMVHALAAPDAMAWRLDVRPLTAVHLSGRAGRWNVRAGESLGQR</sequence>
<protein>
    <submittedName>
        <fullName evidence="1">Phosphoglycerate mutase</fullName>
    </submittedName>
</protein>